<dbReference type="AlphaFoldDB" id="A0A7C2V3L3"/>
<sequence>MKVKKLTKRALEEAADLLLEGGIVCFPTDTIYGLLAIATDKDAVERLFSIRRPSNRPFLILIPSLEWVEEFGLLASKAHLLLMERFNATFIFYKKNAIPLFLTRGRKSLALRLPPYDSHVFELLSLVNAPLVAPSANPEGEKPASNLREAMEYFGDQIDLYVDGGTLRVKPSTIVRALYPKGLRLVREANIPFGKILSFYKTMLTSSSLIAAFPLESSSLDLFGPPFLPHH</sequence>
<dbReference type="GO" id="GO:0061710">
    <property type="term" value="F:L-threonylcarbamoyladenylate synthase"/>
    <property type="evidence" value="ECO:0007669"/>
    <property type="project" value="UniProtKB-EC"/>
</dbReference>
<dbReference type="InterPro" id="IPR017945">
    <property type="entry name" value="DHBP_synth_RibB-like_a/b_dom"/>
</dbReference>
<accession>A0A7C2V3L3</accession>
<dbReference type="GO" id="GO:0008033">
    <property type="term" value="P:tRNA processing"/>
    <property type="evidence" value="ECO:0007669"/>
    <property type="project" value="UniProtKB-KW"/>
</dbReference>
<protein>
    <recommendedName>
        <fullName evidence="10">L-threonylcarbamoyladenylate synthase</fullName>
        <ecNumber evidence="3">2.7.7.87</ecNumber>
    </recommendedName>
    <alternativeName>
        <fullName evidence="10">L-threonylcarbamoyladenylate synthase</fullName>
    </alternativeName>
</protein>
<evidence type="ECO:0000313" key="13">
    <source>
        <dbReference type="EMBL" id="HEW46120.1"/>
    </source>
</evidence>
<dbReference type="GO" id="GO:0003725">
    <property type="term" value="F:double-stranded RNA binding"/>
    <property type="evidence" value="ECO:0007669"/>
    <property type="project" value="InterPro"/>
</dbReference>
<dbReference type="NCBIfam" id="TIGR00057">
    <property type="entry name" value="L-threonylcarbamoyladenylate synthase"/>
    <property type="match status" value="1"/>
</dbReference>
<dbReference type="GO" id="GO:0005737">
    <property type="term" value="C:cytoplasm"/>
    <property type="evidence" value="ECO:0007669"/>
    <property type="project" value="UniProtKB-SubCell"/>
</dbReference>
<dbReference type="EMBL" id="DSFP01000049">
    <property type="protein sequence ID" value="HEW46120.1"/>
    <property type="molecule type" value="Genomic_DNA"/>
</dbReference>
<comment type="caution">
    <text evidence="13">The sequence shown here is derived from an EMBL/GenBank/DDBJ whole genome shotgun (WGS) entry which is preliminary data.</text>
</comment>
<keyword evidence="6" id="KW-0819">tRNA processing</keyword>
<organism evidence="13">
    <name type="scientific">Hydrogenobacter sp</name>
    <dbReference type="NCBI Taxonomy" id="2152829"/>
    <lineage>
        <taxon>Bacteria</taxon>
        <taxon>Pseudomonadati</taxon>
        <taxon>Aquificota</taxon>
        <taxon>Aquificia</taxon>
        <taxon>Aquificales</taxon>
        <taxon>Aquificaceae</taxon>
        <taxon>Hydrogenobacter</taxon>
    </lineage>
</organism>
<keyword evidence="4" id="KW-0963">Cytoplasm</keyword>
<dbReference type="PANTHER" id="PTHR17490">
    <property type="entry name" value="SUA5"/>
    <property type="match status" value="1"/>
</dbReference>
<evidence type="ECO:0000256" key="10">
    <source>
        <dbReference type="ARBA" id="ARBA00029774"/>
    </source>
</evidence>
<evidence type="ECO:0000256" key="4">
    <source>
        <dbReference type="ARBA" id="ARBA00022490"/>
    </source>
</evidence>
<proteinExistence type="inferred from homology"/>
<evidence type="ECO:0000259" key="12">
    <source>
        <dbReference type="PROSITE" id="PS51163"/>
    </source>
</evidence>
<evidence type="ECO:0000256" key="9">
    <source>
        <dbReference type="ARBA" id="ARBA00022840"/>
    </source>
</evidence>
<dbReference type="PANTHER" id="PTHR17490:SF16">
    <property type="entry name" value="THREONYLCARBAMOYL-AMP SYNTHASE"/>
    <property type="match status" value="1"/>
</dbReference>
<dbReference type="GO" id="GO:0006450">
    <property type="term" value="P:regulation of translational fidelity"/>
    <property type="evidence" value="ECO:0007669"/>
    <property type="project" value="TreeGrafter"/>
</dbReference>
<keyword evidence="7" id="KW-0548">Nucleotidyltransferase</keyword>
<comment type="subcellular location">
    <subcellularLocation>
        <location evidence="1">Cytoplasm</location>
    </subcellularLocation>
</comment>
<dbReference type="GO" id="GO:0000049">
    <property type="term" value="F:tRNA binding"/>
    <property type="evidence" value="ECO:0007669"/>
    <property type="project" value="TreeGrafter"/>
</dbReference>
<dbReference type="InterPro" id="IPR006070">
    <property type="entry name" value="Sua5-like_dom"/>
</dbReference>
<dbReference type="PROSITE" id="PS51163">
    <property type="entry name" value="YRDC"/>
    <property type="match status" value="1"/>
</dbReference>
<dbReference type="GO" id="GO:0005524">
    <property type="term" value="F:ATP binding"/>
    <property type="evidence" value="ECO:0007669"/>
    <property type="project" value="UniProtKB-KW"/>
</dbReference>
<comment type="catalytic activity">
    <reaction evidence="11">
        <text>L-threonine + hydrogencarbonate + ATP = L-threonylcarbamoyladenylate + diphosphate + H2O</text>
        <dbReference type="Rhea" id="RHEA:36407"/>
        <dbReference type="ChEBI" id="CHEBI:15377"/>
        <dbReference type="ChEBI" id="CHEBI:17544"/>
        <dbReference type="ChEBI" id="CHEBI:30616"/>
        <dbReference type="ChEBI" id="CHEBI:33019"/>
        <dbReference type="ChEBI" id="CHEBI:57926"/>
        <dbReference type="ChEBI" id="CHEBI:73682"/>
        <dbReference type="EC" id="2.7.7.87"/>
    </reaction>
</comment>
<dbReference type="Gene3D" id="3.90.870.10">
    <property type="entry name" value="DHBP synthase"/>
    <property type="match status" value="1"/>
</dbReference>
<evidence type="ECO:0000256" key="5">
    <source>
        <dbReference type="ARBA" id="ARBA00022679"/>
    </source>
</evidence>
<comment type="similarity">
    <text evidence="2">Belongs to the SUA5 family.</text>
</comment>
<keyword evidence="9" id="KW-0067">ATP-binding</keyword>
<evidence type="ECO:0000256" key="11">
    <source>
        <dbReference type="ARBA" id="ARBA00048366"/>
    </source>
</evidence>
<name>A0A7C2V3L3_9AQUI</name>
<evidence type="ECO:0000256" key="6">
    <source>
        <dbReference type="ARBA" id="ARBA00022694"/>
    </source>
</evidence>
<evidence type="ECO:0000256" key="1">
    <source>
        <dbReference type="ARBA" id="ARBA00004496"/>
    </source>
</evidence>
<feature type="domain" description="YrdC-like" evidence="12">
    <location>
        <begin position="8"/>
        <end position="191"/>
    </location>
</feature>
<evidence type="ECO:0000256" key="8">
    <source>
        <dbReference type="ARBA" id="ARBA00022741"/>
    </source>
</evidence>
<dbReference type="EC" id="2.7.7.87" evidence="3"/>
<dbReference type="InterPro" id="IPR050156">
    <property type="entry name" value="TC-AMP_synthase_SUA5"/>
</dbReference>
<evidence type="ECO:0000256" key="7">
    <source>
        <dbReference type="ARBA" id="ARBA00022695"/>
    </source>
</evidence>
<dbReference type="SUPFAM" id="SSF55821">
    <property type="entry name" value="YrdC/RibB"/>
    <property type="match status" value="1"/>
</dbReference>
<dbReference type="Pfam" id="PF01300">
    <property type="entry name" value="Sua5_yciO_yrdC"/>
    <property type="match status" value="1"/>
</dbReference>
<evidence type="ECO:0000256" key="2">
    <source>
        <dbReference type="ARBA" id="ARBA00007663"/>
    </source>
</evidence>
<gene>
    <name evidence="13" type="ORF">ENO47_05565</name>
</gene>
<keyword evidence="8" id="KW-0547">Nucleotide-binding</keyword>
<evidence type="ECO:0000256" key="3">
    <source>
        <dbReference type="ARBA" id="ARBA00012584"/>
    </source>
</evidence>
<keyword evidence="5" id="KW-0808">Transferase</keyword>
<reference evidence="13" key="1">
    <citation type="journal article" date="2020" name="mSystems">
        <title>Genome- and Community-Level Interaction Insights into Carbon Utilization and Element Cycling Functions of Hydrothermarchaeota in Hydrothermal Sediment.</title>
        <authorList>
            <person name="Zhou Z."/>
            <person name="Liu Y."/>
            <person name="Xu W."/>
            <person name="Pan J."/>
            <person name="Luo Z.H."/>
            <person name="Li M."/>
        </authorList>
    </citation>
    <scope>NUCLEOTIDE SEQUENCE [LARGE SCALE GENOMIC DNA]</scope>
    <source>
        <strain evidence="13">SpSt-132</strain>
    </source>
</reference>